<dbReference type="Proteomes" id="UP000323426">
    <property type="component" value="Unassembled WGS sequence"/>
</dbReference>
<evidence type="ECO:0000313" key="2">
    <source>
        <dbReference type="Proteomes" id="UP000323426"/>
    </source>
</evidence>
<evidence type="ECO:0000313" key="1">
    <source>
        <dbReference type="EMBL" id="KAA5542871.1"/>
    </source>
</evidence>
<gene>
    <name evidence="1" type="ORF">F0145_18200</name>
</gene>
<proteinExistence type="predicted"/>
<dbReference type="InterPro" id="IPR007367">
    <property type="entry name" value="DUF433"/>
</dbReference>
<sequence length="80" mass="8918">MTNIKDYISIDQKILGGQPVFKGTRVPIETLFFHLEKGVSLDEFLEDFPSVSKEQAVSVLGIAEKIMTSKNIEKLYEAAA</sequence>
<dbReference type="EMBL" id="VWSF01000016">
    <property type="protein sequence ID" value="KAA5542871.1"/>
    <property type="molecule type" value="Genomic_DNA"/>
</dbReference>
<dbReference type="InterPro" id="IPR036388">
    <property type="entry name" value="WH-like_DNA-bd_sf"/>
</dbReference>
<reference evidence="1 2" key="1">
    <citation type="submission" date="2019-09" db="EMBL/GenBank/DDBJ databases">
        <title>Genome sequence and assembly of Adhaeribacter sp.</title>
        <authorList>
            <person name="Chhetri G."/>
        </authorList>
    </citation>
    <scope>NUCLEOTIDE SEQUENCE [LARGE SCALE GENOMIC DNA]</scope>
    <source>
        <strain evidence="1 2">DK36</strain>
    </source>
</reference>
<dbReference type="PANTHER" id="PTHR34849:SF3">
    <property type="entry name" value="SSR2962 PROTEIN"/>
    <property type="match status" value="1"/>
</dbReference>
<dbReference type="InterPro" id="IPR009057">
    <property type="entry name" value="Homeodomain-like_sf"/>
</dbReference>
<dbReference type="SUPFAM" id="SSF46689">
    <property type="entry name" value="Homeodomain-like"/>
    <property type="match status" value="1"/>
</dbReference>
<dbReference type="AlphaFoldDB" id="A0A5M6D5V9"/>
<comment type="caution">
    <text evidence="1">The sequence shown here is derived from an EMBL/GenBank/DDBJ whole genome shotgun (WGS) entry which is preliminary data.</text>
</comment>
<accession>A0A5M6D5V9</accession>
<name>A0A5M6D5V9_9BACT</name>
<dbReference type="PANTHER" id="PTHR34849">
    <property type="entry name" value="SSL5025 PROTEIN"/>
    <property type="match status" value="1"/>
</dbReference>
<dbReference type="Pfam" id="PF04255">
    <property type="entry name" value="DUF433"/>
    <property type="match status" value="1"/>
</dbReference>
<keyword evidence="2" id="KW-1185">Reference proteome</keyword>
<dbReference type="RefSeq" id="WP_150090576.1">
    <property type="nucleotide sequence ID" value="NZ_VWSF01000016.1"/>
</dbReference>
<protein>
    <submittedName>
        <fullName evidence="1">DUF433 domain-containing protein</fullName>
    </submittedName>
</protein>
<dbReference type="Gene3D" id="1.10.10.10">
    <property type="entry name" value="Winged helix-like DNA-binding domain superfamily/Winged helix DNA-binding domain"/>
    <property type="match status" value="1"/>
</dbReference>
<organism evidence="1 2">
    <name type="scientific">Adhaeribacter rhizoryzae</name>
    <dbReference type="NCBI Taxonomy" id="2607907"/>
    <lineage>
        <taxon>Bacteria</taxon>
        <taxon>Pseudomonadati</taxon>
        <taxon>Bacteroidota</taxon>
        <taxon>Cytophagia</taxon>
        <taxon>Cytophagales</taxon>
        <taxon>Hymenobacteraceae</taxon>
        <taxon>Adhaeribacter</taxon>
    </lineage>
</organism>